<gene>
    <name evidence="2" type="ORF">GSTENG00036974001</name>
</gene>
<reference evidence="2" key="2">
    <citation type="submission" date="2004-02" db="EMBL/GenBank/DDBJ databases">
        <authorList>
            <consortium name="Genoscope"/>
            <consortium name="Whitehead Institute Centre for Genome Research"/>
        </authorList>
    </citation>
    <scope>NUCLEOTIDE SEQUENCE</scope>
</reference>
<feature type="non-terminal residue" evidence="2">
    <location>
        <position position="31"/>
    </location>
</feature>
<feature type="region of interest" description="Disordered" evidence="1">
    <location>
        <begin position="1"/>
        <end position="31"/>
    </location>
</feature>
<dbReference type="KEGG" id="tng:GSTEN00036974G001"/>
<dbReference type="AlphaFoldDB" id="Q4RDY6"/>
<sequence>QVSNGAEQPRKQQRSDLNVPLENNNVPEVRC</sequence>
<evidence type="ECO:0000256" key="1">
    <source>
        <dbReference type="SAM" id="MobiDB-lite"/>
    </source>
</evidence>
<evidence type="ECO:0000313" key="2">
    <source>
        <dbReference type="EMBL" id="CAG13396.1"/>
    </source>
</evidence>
<feature type="non-terminal residue" evidence="2">
    <location>
        <position position="1"/>
    </location>
</feature>
<dbReference type="EMBL" id="CAAE01015319">
    <property type="protein sequence ID" value="CAG13396.1"/>
    <property type="molecule type" value="Genomic_DNA"/>
</dbReference>
<organism evidence="2">
    <name type="scientific">Tetraodon nigroviridis</name>
    <name type="common">Spotted green pufferfish</name>
    <name type="synonym">Chelonodon nigroviridis</name>
    <dbReference type="NCBI Taxonomy" id="99883"/>
    <lineage>
        <taxon>Eukaryota</taxon>
        <taxon>Metazoa</taxon>
        <taxon>Chordata</taxon>
        <taxon>Craniata</taxon>
        <taxon>Vertebrata</taxon>
        <taxon>Euteleostomi</taxon>
        <taxon>Actinopterygii</taxon>
        <taxon>Neopterygii</taxon>
        <taxon>Teleostei</taxon>
        <taxon>Neoteleostei</taxon>
        <taxon>Acanthomorphata</taxon>
        <taxon>Eupercaria</taxon>
        <taxon>Tetraodontiformes</taxon>
        <taxon>Tetradontoidea</taxon>
        <taxon>Tetraodontidae</taxon>
        <taxon>Tetraodon</taxon>
    </lineage>
</organism>
<protein>
    <submittedName>
        <fullName evidence="2">(spotted green pufferfish) hypothetical protein</fullName>
    </submittedName>
</protein>
<proteinExistence type="predicted"/>
<comment type="caution">
    <text evidence="2">The sequence shown here is derived from an EMBL/GenBank/DDBJ whole genome shotgun (WGS) entry which is preliminary data.</text>
</comment>
<reference evidence="2" key="1">
    <citation type="journal article" date="2004" name="Nature">
        <title>Genome duplication in the teleost fish Tetraodon nigroviridis reveals the early vertebrate proto-karyotype.</title>
        <authorList>
            <person name="Jaillon O."/>
            <person name="Aury J.-M."/>
            <person name="Brunet F."/>
            <person name="Petit J.-L."/>
            <person name="Stange-Thomann N."/>
            <person name="Mauceli E."/>
            <person name="Bouneau L."/>
            <person name="Fischer C."/>
            <person name="Ozouf-Costaz C."/>
            <person name="Bernot A."/>
            <person name="Nicaud S."/>
            <person name="Jaffe D."/>
            <person name="Fisher S."/>
            <person name="Lutfalla G."/>
            <person name="Dossat C."/>
            <person name="Segurens B."/>
            <person name="Dasilva C."/>
            <person name="Salanoubat M."/>
            <person name="Levy M."/>
            <person name="Boudet N."/>
            <person name="Castellano S."/>
            <person name="Anthouard V."/>
            <person name="Jubin C."/>
            <person name="Castelli V."/>
            <person name="Katinka M."/>
            <person name="Vacherie B."/>
            <person name="Biemont C."/>
            <person name="Skalli Z."/>
            <person name="Cattolico L."/>
            <person name="Poulain J."/>
            <person name="De Berardinis V."/>
            <person name="Cruaud C."/>
            <person name="Duprat S."/>
            <person name="Brottier P."/>
            <person name="Coutanceau J.-P."/>
            <person name="Gouzy J."/>
            <person name="Parra G."/>
            <person name="Lardier G."/>
            <person name="Chapple C."/>
            <person name="McKernan K.J."/>
            <person name="McEwan P."/>
            <person name="Bosak S."/>
            <person name="Kellis M."/>
            <person name="Volff J.-N."/>
            <person name="Guigo R."/>
            <person name="Zody M.C."/>
            <person name="Mesirov J."/>
            <person name="Lindblad-Toh K."/>
            <person name="Birren B."/>
            <person name="Nusbaum C."/>
            <person name="Kahn D."/>
            <person name="Robinson-Rechavi M."/>
            <person name="Laudet V."/>
            <person name="Schachter V."/>
            <person name="Quetier F."/>
            <person name="Saurin W."/>
            <person name="Scarpelli C."/>
            <person name="Wincker P."/>
            <person name="Lander E.S."/>
            <person name="Weissenbach J."/>
            <person name="Roest Crollius H."/>
        </authorList>
    </citation>
    <scope>NUCLEOTIDE SEQUENCE [LARGE SCALE GENOMIC DNA]</scope>
</reference>
<name>Q4RDY6_TETNG</name>
<feature type="compositionally biased region" description="Low complexity" evidence="1">
    <location>
        <begin position="17"/>
        <end position="31"/>
    </location>
</feature>
<accession>Q4RDY6</accession>